<dbReference type="GO" id="GO:0003700">
    <property type="term" value="F:DNA-binding transcription factor activity"/>
    <property type="evidence" value="ECO:0007669"/>
    <property type="project" value="InterPro"/>
</dbReference>
<feature type="domain" description="HTH marR-type" evidence="1">
    <location>
        <begin position="42"/>
        <end position="175"/>
    </location>
</feature>
<organism evidence="2 3">
    <name type="scientific">Modestobacter roseus</name>
    <dbReference type="NCBI Taxonomy" id="1181884"/>
    <lineage>
        <taxon>Bacteria</taxon>
        <taxon>Bacillati</taxon>
        <taxon>Actinomycetota</taxon>
        <taxon>Actinomycetes</taxon>
        <taxon>Geodermatophilales</taxon>
        <taxon>Geodermatophilaceae</taxon>
        <taxon>Modestobacter</taxon>
    </lineage>
</organism>
<dbReference type="SMART" id="SM00347">
    <property type="entry name" value="HTH_MARR"/>
    <property type="match status" value="1"/>
</dbReference>
<dbReference type="PROSITE" id="PS50995">
    <property type="entry name" value="HTH_MARR_2"/>
    <property type="match status" value="1"/>
</dbReference>
<dbReference type="InterPro" id="IPR036390">
    <property type="entry name" value="WH_DNA-bd_sf"/>
</dbReference>
<dbReference type="InterPro" id="IPR039422">
    <property type="entry name" value="MarR/SlyA-like"/>
</dbReference>
<reference evidence="2 3" key="1">
    <citation type="submission" date="2019-07" db="EMBL/GenBank/DDBJ databases">
        <title>R&amp;d 2014.</title>
        <authorList>
            <person name="Klenk H.-P."/>
        </authorList>
    </citation>
    <scope>NUCLEOTIDE SEQUENCE [LARGE SCALE GENOMIC DNA]</scope>
    <source>
        <strain evidence="2 3">DSM 45764</strain>
    </source>
</reference>
<dbReference type="InterPro" id="IPR036388">
    <property type="entry name" value="WH-like_DNA-bd_sf"/>
</dbReference>
<dbReference type="Pfam" id="PF01047">
    <property type="entry name" value="MarR"/>
    <property type="match status" value="1"/>
</dbReference>
<dbReference type="EMBL" id="VLKF01000001">
    <property type="protein sequence ID" value="TWH72797.1"/>
    <property type="molecule type" value="Genomic_DNA"/>
</dbReference>
<gene>
    <name evidence="2" type="ORF">JD78_01319</name>
</gene>
<dbReference type="GO" id="GO:0006950">
    <property type="term" value="P:response to stress"/>
    <property type="evidence" value="ECO:0007669"/>
    <property type="project" value="TreeGrafter"/>
</dbReference>
<evidence type="ECO:0000313" key="3">
    <source>
        <dbReference type="Proteomes" id="UP000321490"/>
    </source>
</evidence>
<dbReference type="AlphaFoldDB" id="A0A562IP50"/>
<accession>A0A562IP50</accession>
<dbReference type="GO" id="GO:0003677">
    <property type="term" value="F:DNA binding"/>
    <property type="evidence" value="ECO:0007669"/>
    <property type="project" value="UniProtKB-KW"/>
</dbReference>
<keyword evidence="3" id="KW-1185">Reference proteome</keyword>
<evidence type="ECO:0000313" key="2">
    <source>
        <dbReference type="EMBL" id="TWH72797.1"/>
    </source>
</evidence>
<dbReference type="Gene3D" id="1.10.10.10">
    <property type="entry name" value="Winged helix-like DNA-binding domain superfamily/Winged helix DNA-binding domain"/>
    <property type="match status" value="1"/>
</dbReference>
<dbReference type="PANTHER" id="PTHR33164">
    <property type="entry name" value="TRANSCRIPTIONAL REGULATOR, MARR FAMILY"/>
    <property type="match status" value="1"/>
</dbReference>
<dbReference type="RefSeq" id="WP_208104009.1">
    <property type="nucleotide sequence ID" value="NZ_JABGDC010000216.1"/>
</dbReference>
<keyword evidence="2" id="KW-0238">DNA-binding</keyword>
<comment type="caution">
    <text evidence="2">The sequence shown here is derived from an EMBL/GenBank/DDBJ whole genome shotgun (WGS) entry which is preliminary data.</text>
</comment>
<dbReference type="InterPro" id="IPR000835">
    <property type="entry name" value="HTH_MarR-typ"/>
</dbReference>
<evidence type="ECO:0000259" key="1">
    <source>
        <dbReference type="PROSITE" id="PS50995"/>
    </source>
</evidence>
<name>A0A562IP50_9ACTN</name>
<protein>
    <submittedName>
        <fullName evidence="2">DNA-binding MarR family transcriptional regulator</fullName>
    </submittedName>
</protein>
<sequence length="192" mass="20947">MSRSEPDADPDFVQAQQALAEIERAVADRMTALPLGGTDLAAMAAVQGIYRAATAVRYHLERVVLAPHDLTWTGWVVLWVVWVWDELETRHVAAHAGISKATLTGVVKTLGSRGLVHRRAHPDDGRRVLLSLTPQARELMATLFPRFNEEEAFVVGWLDDAESTALTGALRKVVARVQGTRPAVEIPGPSVS</sequence>
<dbReference type="PANTHER" id="PTHR33164:SF89">
    <property type="entry name" value="MARR FAMILY REGULATORY PROTEIN"/>
    <property type="match status" value="1"/>
</dbReference>
<proteinExistence type="predicted"/>
<dbReference type="Proteomes" id="UP000321490">
    <property type="component" value="Unassembled WGS sequence"/>
</dbReference>
<dbReference type="SUPFAM" id="SSF46785">
    <property type="entry name" value="Winged helix' DNA-binding domain"/>
    <property type="match status" value="1"/>
</dbReference>